<name>A0A839N6Z9_9MICO</name>
<dbReference type="SUPFAM" id="SSF56281">
    <property type="entry name" value="Metallo-hydrolase/oxidoreductase"/>
    <property type="match status" value="1"/>
</dbReference>
<dbReference type="RefSeq" id="WP_183320086.1">
    <property type="nucleotide sequence ID" value="NZ_JACHVQ010000001.1"/>
</dbReference>
<keyword evidence="2" id="KW-0456">Lyase</keyword>
<keyword evidence="3" id="KW-1185">Reference proteome</keyword>
<evidence type="ECO:0000313" key="2">
    <source>
        <dbReference type="EMBL" id="MBB2891883.1"/>
    </source>
</evidence>
<dbReference type="AlphaFoldDB" id="A0A839N6Z9"/>
<organism evidence="2 3">
    <name type="scientific">Flexivirga oryzae</name>
    <dbReference type="NCBI Taxonomy" id="1794944"/>
    <lineage>
        <taxon>Bacteria</taxon>
        <taxon>Bacillati</taxon>
        <taxon>Actinomycetota</taxon>
        <taxon>Actinomycetes</taxon>
        <taxon>Micrococcales</taxon>
        <taxon>Dermacoccaceae</taxon>
        <taxon>Flexivirga</taxon>
    </lineage>
</organism>
<proteinExistence type="predicted"/>
<dbReference type="Gene3D" id="3.60.15.10">
    <property type="entry name" value="Ribonuclease Z/Hydroxyacylglutathione hydrolase-like"/>
    <property type="match status" value="1"/>
</dbReference>
<dbReference type="GO" id="GO:0016829">
    <property type="term" value="F:lyase activity"/>
    <property type="evidence" value="ECO:0007669"/>
    <property type="project" value="UniProtKB-KW"/>
</dbReference>
<comment type="caution">
    <text evidence="2">The sequence shown here is derived from an EMBL/GenBank/DDBJ whole genome shotgun (WGS) entry which is preliminary data.</text>
</comment>
<dbReference type="Proteomes" id="UP000559182">
    <property type="component" value="Unassembled WGS sequence"/>
</dbReference>
<evidence type="ECO:0000313" key="3">
    <source>
        <dbReference type="Proteomes" id="UP000559182"/>
    </source>
</evidence>
<dbReference type="EMBL" id="JACHVQ010000001">
    <property type="protein sequence ID" value="MBB2891883.1"/>
    <property type="molecule type" value="Genomic_DNA"/>
</dbReference>
<dbReference type="SMART" id="SM00849">
    <property type="entry name" value="Lactamase_B"/>
    <property type="match status" value="1"/>
</dbReference>
<reference evidence="2 3" key="1">
    <citation type="submission" date="2020-08" db="EMBL/GenBank/DDBJ databases">
        <title>Sequencing the genomes of 1000 actinobacteria strains.</title>
        <authorList>
            <person name="Klenk H.-P."/>
        </authorList>
    </citation>
    <scope>NUCLEOTIDE SEQUENCE [LARGE SCALE GENOMIC DNA]</scope>
    <source>
        <strain evidence="2 3">DSM 105369</strain>
    </source>
</reference>
<dbReference type="EC" id="4.-.-.-" evidence="2"/>
<accession>A0A839N6Z9</accession>
<gene>
    <name evidence="2" type="ORF">FHU39_001867</name>
</gene>
<feature type="domain" description="Metallo-beta-lactamase" evidence="1">
    <location>
        <begin position="29"/>
        <end position="210"/>
    </location>
</feature>
<dbReference type="InterPro" id="IPR001279">
    <property type="entry name" value="Metallo-B-lactamas"/>
</dbReference>
<dbReference type="PANTHER" id="PTHR42951">
    <property type="entry name" value="METALLO-BETA-LACTAMASE DOMAIN-CONTAINING"/>
    <property type="match status" value="1"/>
</dbReference>
<dbReference type="InterPro" id="IPR036866">
    <property type="entry name" value="RibonucZ/Hydroxyglut_hydro"/>
</dbReference>
<dbReference type="PANTHER" id="PTHR42951:SF4">
    <property type="entry name" value="ACYL-COENZYME A THIOESTERASE MBLAC2"/>
    <property type="match status" value="1"/>
</dbReference>
<sequence length="309" mass="33424">MPWKSPDPYVEQVADGVFAYVQPDGSWMINNAGWVDDGAGTVLVVDTLATQARTEKLLGSLEAANAASAAYLVNTHHHPDHTYGNCFLPESTLVVGHERCRQEMLAAGLEATRVVTQPTYGNVRVRPPEVTYTDRMTLHLGDRRVELIHPGPAHTSNDTVVWLPGERVLFSGDVLFVGGQPFLLEGSLQGFPLALQLIRDLDPAIVVPGHGPVLRGAEVGAVLDRLGGYAEWVSVIARRGHAAGSSPLATAQANQDTEFATWQESERLAGNLHRAWSELDGNPLDHRLTVPDVWPDMVALHGGPIPCHA</sequence>
<dbReference type="CDD" id="cd16282">
    <property type="entry name" value="metallo-hydrolase-like_MBL-fold"/>
    <property type="match status" value="1"/>
</dbReference>
<dbReference type="InterPro" id="IPR050855">
    <property type="entry name" value="NDM-1-like"/>
</dbReference>
<dbReference type="Pfam" id="PF00753">
    <property type="entry name" value="Lactamase_B"/>
    <property type="match status" value="1"/>
</dbReference>
<evidence type="ECO:0000259" key="1">
    <source>
        <dbReference type="SMART" id="SM00849"/>
    </source>
</evidence>
<protein>
    <submittedName>
        <fullName evidence="2">Cyclase</fullName>
        <ecNumber evidence="2">4.-.-.-</ecNumber>
    </submittedName>
</protein>